<reference evidence="2 3" key="1">
    <citation type="journal article" date="2024" name="Nat. Commun.">
        <title>Phylogenomics reveals the evolutionary origins of lichenization in chlorophyte algae.</title>
        <authorList>
            <person name="Puginier C."/>
            <person name="Libourel C."/>
            <person name="Otte J."/>
            <person name="Skaloud P."/>
            <person name="Haon M."/>
            <person name="Grisel S."/>
            <person name="Petersen M."/>
            <person name="Berrin J.G."/>
            <person name="Delaux P.M."/>
            <person name="Dal Grande F."/>
            <person name="Keller J."/>
        </authorList>
    </citation>
    <scope>NUCLEOTIDE SEQUENCE [LARGE SCALE GENOMIC DNA]</scope>
    <source>
        <strain evidence="2 3">SAG 2523</strain>
    </source>
</reference>
<evidence type="ECO:0000256" key="1">
    <source>
        <dbReference type="SAM" id="MobiDB-lite"/>
    </source>
</evidence>
<feature type="compositionally biased region" description="Low complexity" evidence="1">
    <location>
        <begin position="14"/>
        <end position="26"/>
    </location>
</feature>
<evidence type="ECO:0000313" key="2">
    <source>
        <dbReference type="EMBL" id="KAK9862522.1"/>
    </source>
</evidence>
<organism evidence="2 3">
    <name type="scientific">Apatococcus fuscideae</name>
    <dbReference type="NCBI Taxonomy" id="2026836"/>
    <lineage>
        <taxon>Eukaryota</taxon>
        <taxon>Viridiplantae</taxon>
        <taxon>Chlorophyta</taxon>
        <taxon>core chlorophytes</taxon>
        <taxon>Trebouxiophyceae</taxon>
        <taxon>Chlorellales</taxon>
        <taxon>Chlorellaceae</taxon>
        <taxon>Apatococcus</taxon>
    </lineage>
</organism>
<sequence>MSSVRIPRPLKPAGSSPGSWQEGSSSLRHTGQLSAHKHSRSRGPGKGNQEINLNSLSSSQACKPASSTCGQQ</sequence>
<gene>
    <name evidence="2" type="ORF">WJX84_004409</name>
</gene>
<dbReference type="EMBL" id="JALJOV010000594">
    <property type="protein sequence ID" value="KAK9862522.1"/>
    <property type="molecule type" value="Genomic_DNA"/>
</dbReference>
<comment type="caution">
    <text evidence="2">The sequence shown here is derived from an EMBL/GenBank/DDBJ whole genome shotgun (WGS) entry which is preliminary data.</text>
</comment>
<dbReference type="AlphaFoldDB" id="A0AAW1T0T6"/>
<protein>
    <submittedName>
        <fullName evidence="2">Uncharacterized protein</fullName>
    </submittedName>
</protein>
<name>A0AAW1T0T6_9CHLO</name>
<feature type="region of interest" description="Disordered" evidence="1">
    <location>
        <begin position="1"/>
        <end position="72"/>
    </location>
</feature>
<proteinExistence type="predicted"/>
<dbReference type="Proteomes" id="UP001485043">
    <property type="component" value="Unassembled WGS sequence"/>
</dbReference>
<accession>A0AAW1T0T6</accession>
<feature type="compositionally biased region" description="Polar residues" evidence="1">
    <location>
        <begin position="49"/>
        <end position="72"/>
    </location>
</feature>
<keyword evidence="3" id="KW-1185">Reference proteome</keyword>
<evidence type="ECO:0000313" key="3">
    <source>
        <dbReference type="Proteomes" id="UP001485043"/>
    </source>
</evidence>